<dbReference type="EMBL" id="SNZR01000011">
    <property type="protein sequence ID" value="TDR93061.1"/>
    <property type="molecule type" value="Genomic_DNA"/>
</dbReference>
<reference evidence="1 2" key="1">
    <citation type="submission" date="2019-03" db="EMBL/GenBank/DDBJ databases">
        <title>Genomic Encyclopedia of Type Strains, Phase IV (KMG-IV): sequencing the most valuable type-strain genomes for metagenomic binning, comparative biology and taxonomic classification.</title>
        <authorList>
            <person name="Goeker M."/>
        </authorList>
    </citation>
    <scope>NUCLEOTIDE SEQUENCE [LARGE SCALE GENOMIC DNA]</scope>
    <source>
        <strain evidence="1 2">DSM 25903</strain>
    </source>
</reference>
<accession>A0A4R7C4H3</accession>
<sequence length="89" mass="9605">MTWGPFLPGLDPAERKARLRSLRALVKVMTGSRGADVEFAILRAEISGDDSAMLAEAEATFGRLGTVDQRRVLASFASLHSPNLKVIHG</sequence>
<dbReference type="AlphaFoldDB" id="A0A4R7C4H3"/>
<name>A0A4R7C4H3_9HYPH</name>
<protein>
    <submittedName>
        <fullName evidence="1">Uncharacterized protein</fullName>
    </submittedName>
</protein>
<dbReference type="Proteomes" id="UP000295122">
    <property type="component" value="Unassembled WGS sequence"/>
</dbReference>
<dbReference type="OrthoDB" id="8000781at2"/>
<keyword evidence="2" id="KW-1185">Reference proteome</keyword>
<evidence type="ECO:0000313" key="1">
    <source>
        <dbReference type="EMBL" id="TDR93061.1"/>
    </source>
</evidence>
<organism evidence="1 2">
    <name type="scientific">Enterovirga rhinocerotis</name>
    <dbReference type="NCBI Taxonomy" id="1339210"/>
    <lineage>
        <taxon>Bacteria</taxon>
        <taxon>Pseudomonadati</taxon>
        <taxon>Pseudomonadota</taxon>
        <taxon>Alphaproteobacteria</taxon>
        <taxon>Hyphomicrobiales</taxon>
        <taxon>Methylobacteriaceae</taxon>
        <taxon>Enterovirga</taxon>
    </lineage>
</organism>
<dbReference type="RefSeq" id="WP_133768093.1">
    <property type="nucleotide sequence ID" value="NZ_SNZR01000011.1"/>
</dbReference>
<gene>
    <name evidence="1" type="ORF">EV668_0311</name>
</gene>
<comment type="caution">
    <text evidence="1">The sequence shown here is derived from an EMBL/GenBank/DDBJ whole genome shotgun (WGS) entry which is preliminary data.</text>
</comment>
<evidence type="ECO:0000313" key="2">
    <source>
        <dbReference type="Proteomes" id="UP000295122"/>
    </source>
</evidence>
<proteinExistence type="predicted"/>